<proteinExistence type="inferred from homology"/>
<dbReference type="AlphaFoldDB" id="A0AAV3XCP0"/>
<evidence type="ECO:0000313" key="7">
    <source>
        <dbReference type="EMBL" id="GET39163.1"/>
    </source>
</evidence>
<dbReference type="GO" id="GO:0004540">
    <property type="term" value="F:RNA nuclease activity"/>
    <property type="evidence" value="ECO:0007669"/>
    <property type="project" value="InterPro"/>
</dbReference>
<dbReference type="PANTHER" id="PTHR34139">
    <property type="entry name" value="UPF0331 PROTEIN MJ0127"/>
    <property type="match status" value="1"/>
</dbReference>
<keyword evidence="5" id="KW-0378">Hydrolase</keyword>
<dbReference type="Proteomes" id="UP001050975">
    <property type="component" value="Unassembled WGS sequence"/>
</dbReference>
<keyword evidence="8" id="KW-1185">Reference proteome</keyword>
<dbReference type="GO" id="GO:0000166">
    <property type="term" value="F:nucleotide binding"/>
    <property type="evidence" value="ECO:0007669"/>
    <property type="project" value="UniProtKB-KW"/>
</dbReference>
<evidence type="ECO:0000256" key="3">
    <source>
        <dbReference type="ARBA" id="ARBA00022722"/>
    </source>
</evidence>
<dbReference type="InterPro" id="IPR008201">
    <property type="entry name" value="HepT-like"/>
</dbReference>
<evidence type="ECO:0000256" key="4">
    <source>
        <dbReference type="ARBA" id="ARBA00022741"/>
    </source>
</evidence>
<dbReference type="GO" id="GO:0110001">
    <property type="term" value="C:toxin-antitoxin complex"/>
    <property type="evidence" value="ECO:0007669"/>
    <property type="project" value="InterPro"/>
</dbReference>
<dbReference type="EMBL" id="BLAY01000060">
    <property type="protein sequence ID" value="GET39163.1"/>
    <property type="molecule type" value="Genomic_DNA"/>
</dbReference>
<sequence length="115" mass="13015">MSTRDLDYLLDILISAKLALSYVSGKTLTEFEADIQCQDSVTRRLEIIGEAAKRLSQATRLSLSQIPWSDMIGMRNRMIHQYDKVNLAIVWDTVQNALPPLIVELETVVPPEDRA</sequence>
<dbReference type="PANTHER" id="PTHR34139:SF1">
    <property type="entry name" value="RNASE MJ1380-RELATED"/>
    <property type="match status" value="1"/>
</dbReference>
<evidence type="ECO:0000256" key="2">
    <source>
        <dbReference type="ARBA" id="ARBA00022649"/>
    </source>
</evidence>
<accession>A0AAV3XCP0</accession>
<name>A0AAV3XCP0_9CYAN</name>
<organism evidence="7 8">
    <name type="scientific">Microseira wollei NIES-4236</name>
    <dbReference type="NCBI Taxonomy" id="2530354"/>
    <lineage>
        <taxon>Bacteria</taxon>
        <taxon>Bacillati</taxon>
        <taxon>Cyanobacteriota</taxon>
        <taxon>Cyanophyceae</taxon>
        <taxon>Oscillatoriophycideae</taxon>
        <taxon>Aerosakkonematales</taxon>
        <taxon>Aerosakkonemataceae</taxon>
        <taxon>Microseira</taxon>
    </lineage>
</organism>
<dbReference type="InterPro" id="IPR037038">
    <property type="entry name" value="HepT-like_sf"/>
</dbReference>
<protein>
    <recommendedName>
        <fullName evidence="9">DUF86 domain-containing protein</fullName>
    </recommendedName>
</protein>
<dbReference type="InterPro" id="IPR051813">
    <property type="entry name" value="HepT_RNase_toxin"/>
</dbReference>
<evidence type="ECO:0000256" key="6">
    <source>
        <dbReference type="ARBA" id="ARBA00024207"/>
    </source>
</evidence>
<evidence type="ECO:0000256" key="5">
    <source>
        <dbReference type="ARBA" id="ARBA00022801"/>
    </source>
</evidence>
<comment type="similarity">
    <text evidence="6">Belongs to the HepT RNase toxin family.</text>
</comment>
<comment type="caution">
    <text evidence="7">The sequence shown here is derived from an EMBL/GenBank/DDBJ whole genome shotgun (WGS) entry which is preliminary data.</text>
</comment>
<evidence type="ECO:0000256" key="1">
    <source>
        <dbReference type="ARBA" id="ARBA00022553"/>
    </source>
</evidence>
<dbReference type="Gene3D" id="1.20.120.580">
    <property type="entry name" value="bsu32300-like"/>
    <property type="match status" value="1"/>
</dbReference>
<gene>
    <name evidence="7" type="ORF">MiSe_39270</name>
</gene>
<dbReference type="SUPFAM" id="SSF81593">
    <property type="entry name" value="Nucleotidyltransferase substrate binding subunit/domain"/>
    <property type="match status" value="1"/>
</dbReference>
<evidence type="ECO:0008006" key="9">
    <source>
        <dbReference type="Google" id="ProtNLM"/>
    </source>
</evidence>
<dbReference type="Pfam" id="PF01934">
    <property type="entry name" value="HepT-like"/>
    <property type="match status" value="1"/>
</dbReference>
<keyword evidence="1" id="KW-0597">Phosphoprotein</keyword>
<reference evidence="7" key="1">
    <citation type="submission" date="2019-10" db="EMBL/GenBank/DDBJ databases">
        <title>Draft genome sequece of Microseira wollei NIES-4236.</title>
        <authorList>
            <person name="Yamaguchi H."/>
            <person name="Suzuki S."/>
            <person name="Kawachi M."/>
        </authorList>
    </citation>
    <scope>NUCLEOTIDE SEQUENCE</scope>
    <source>
        <strain evidence="7">NIES-4236</strain>
    </source>
</reference>
<evidence type="ECO:0000313" key="8">
    <source>
        <dbReference type="Proteomes" id="UP001050975"/>
    </source>
</evidence>
<keyword evidence="2" id="KW-1277">Toxin-antitoxin system</keyword>
<dbReference type="RefSeq" id="WP_226584221.1">
    <property type="nucleotide sequence ID" value="NZ_BLAY01000060.1"/>
</dbReference>
<dbReference type="GO" id="GO:0016787">
    <property type="term" value="F:hydrolase activity"/>
    <property type="evidence" value="ECO:0007669"/>
    <property type="project" value="UniProtKB-KW"/>
</dbReference>
<keyword evidence="4" id="KW-0547">Nucleotide-binding</keyword>
<keyword evidence="3" id="KW-0540">Nuclease</keyword>